<dbReference type="RefSeq" id="XP_024577044.1">
    <property type="nucleotide sequence ID" value="XM_024726360.1"/>
</dbReference>
<dbReference type="AlphaFoldDB" id="A0A0N7L573"/>
<dbReference type="Proteomes" id="UP000054928">
    <property type="component" value="Unassembled WGS sequence"/>
</dbReference>
<organism evidence="1 2">
    <name type="scientific">Plasmopara halstedii</name>
    <name type="common">Downy mildew of sunflower</name>
    <dbReference type="NCBI Taxonomy" id="4781"/>
    <lineage>
        <taxon>Eukaryota</taxon>
        <taxon>Sar</taxon>
        <taxon>Stramenopiles</taxon>
        <taxon>Oomycota</taxon>
        <taxon>Peronosporomycetes</taxon>
        <taxon>Peronosporales</taxon>
        <taxon>Peronosporaceae</taxon>
        <taxon>Plasmopara</taxon>
    </lineage>
</organism>
<proteinExistence type="predicted"/>
<evidence type="ECO:0000313" key="1">
    <source>
        <dbReference type="EMBL" id="CEG40675.1"/>
    </source>
</evidence>
<keyword evidence="2" id="KW-1185">Reference proteome</keyword>
<sequence>MKFPLLPDTVIDNSLVCMKEMQLPPRSFLTVSLGDEGESSVFAPYAMNISHLMRTRLIARLLNSALVFTL</sequence>
<dbReference type="EMBL" id="CCYD01000523">
    <property type="protein sequence ID" value="CEG40675.1"/>
    <property type="molecule type" value="Genomic_DNA"/>
</dbReference>
<protein>
    <submittedName>
        <fullName evidence="1">Uncharacterized protein</fullName>
    </submittedName>
</protein>
<dbReference type="GeneID" id="36405916"/>
<reference evidence="2" key="1">
    <citation type="submission" date="2014-09" db="EMBL/GenBank/DDBJ databases">
        <authorList>
            <person name="Sharma Rahul"/>
            <person name="Thines Marco"/>
        </authorList>
    </citation>
    <scope>NUCLEOTIDE SEQUENCE [LARGE SCALE GENOMIC DNA]</scope>
</reference>
<accession>A0A0N7L573</accession>
<name>A0A0N7L573_PLAHL</name>
<evidence type="ECO:0000313" key="2">
    <source>
        <dbReference type="Proteomes" id="UP000054928"/>
    </source>
</evidence>